<gene>
    <name evidence="1" type="ORF">LANO_0H19900G</name>
</gene>
<keyword evidence="2" id="KW-1185">Reference proteome</keyword>
<sequence>MQQFFEAEFDPPGGSDACRLAHLELKKDTGRRSHSRGSVSGTPLSLALDYHADCLAICLILVETNSSHNHTTVVPLSYHCRTTPKMIFLCAPRRAFRRGWPRMLVNYYSASRRSLELCYASALACLLGANYAFLQSPTREFFSRAIMWLQPHMINS</sequence>
<proteinExistence type="predicted"/>
<dbReference type="EMBL" id="LT598447">
    <property type="protein sequence ID" value="SCV06000.1"/>
    <property type="molecule type" value="Genomic_DNA"/>
</dbReference>
<protein>
    <submittedName>
        <fullName evidence="1">LANO_0H19900g1_1</fullName>
    </submittedName>
</protein>
<organism evidence="1 2">
    <name type="scientific">Lachancea nothofagi CBS 11611</name>
    <dbReference type="NCBI Taxonomy" id="1266666"/>
    <lineage>
        <taxon>Eukaryota</taxon>
        <taxon>Fungi</taxon>
        <taxon>Dikarya</taxon>
        <taxon>Ascomycota</taxon>
        <taxon>Saccharomycotina</taxon>
        <taxon>Saccharomycetes</taxon>
        <taxon>Saccharomycetales</taxon>
        <taxon>Saccharomycetaceae</taxon>
        <taxon>Lachancea</taxon>
    </lineage>
</organism>
<accession>A0A1G4KNJ3</accession>
<evidence type="ECO:0000313" key="1">
    <source>
        <dbReference type="EMBL" id="SCV06000.1"/>
    </source>
</evidence>
<evidence type="ECO:0000313" key="2">
    <source>
        <dbReference type="Proteomes" id="UP000189911"/>
    </source>
</evidence>
<dbReference type="AlphaFoldDB" id="A0A1G4KNJ3"/>
<name>A0A1G4KNJ3_9SACH</name>
<reference evidence="2" key="1">
    <citation type="submission" date="2016-03" db="EMBL/GenBank/DDBJ databases">
        <authorList>
            <person name="Devillers Hugo."/>
        </authorList>
    </citation>
    <scope>NUCLEOTIDE SEQUENCE [LARGE SCALE GENOMIC DNA]</scope>
</reference>
<dbReference type="Proteomes" id="UP000189911">
    <property type="component" value="Chromosome H"/>
</dbReference>